<feature type="region of interest" description="Disordered" evidence="1">
    <location>
        <begin position="187"/>
        <end position="213"/>
    </location>
</feature>
<evidence type="ECO:0000313" key="3">
    <source>
        <dbReference type="Proteomes" id="UP001148838"/>
    </source>
</evidence>
<keyword evidence="3" id="KW-1185">Reference proteome</keyword>
<feature type="compositionally biased region" description="Acidic residues" evidence="1">
    <location>
        <begin position="196"/>
        <end position="213"/>
    </location>
</feature>
<name>A0ABQ8TMV3_PERAM</name>
<organism evidence="2 3">
    <name type="scientific">Periplaneta americana</name>
    <name type="common">American cockroach</name>
    <name type="synonym">Blatta americana</name>
    <dbReference type="NCBI Taxonomy" id="6978"/>
    <lineage>
        <taxon>Eukaryota</taxon>
        <taxon>Metazoa</taxon>
        <taxon>Ecdysozoa</taxon>
        <taxon>Arthropoda</taxon>
        <taxon>Hexapoda</taxon>
        <taxon>Insecta</taxon>
        <taxon>Pterygota</taxon>
        <taxon>Neoptera</taxon>
        <taxon>Polyneoptera</taxon>
        <taxon>Dictyoptera</taxon>
        <taxon>Blattodea</taxon>
        <taxon>Blattoidea</taxon>
        <taxon>Blattidae</taxon>
        <taxon>Blattinae</taxon>
        <taxon>Periplaneta</taxon>
    </lineage>
</organism>
<evidence type="ECO:0000256" key="1">
    <source>
        <dbReference type="SAM" id="MobiDB-lite"/>
    </source>
</evidence>
<sequence>MERVKLTDRIRNKAVLERVDEEIMMLKLIRKRKRNWLGRWLRRNCLLKDALEGMLSAPVYRPMLQYSWQSASYVNREKVSDFKNVIQVTFDFSAQECGSEDCSDGKNYFGQLLYVHMLNKNDQDDIRIQFSEPFILEPTLSEVDIAMQKLKKCKSPGIDKISAELIQEGGNALSSEIYEFVLAFSPESPKGRDALGYDDDDNNDDDDDDMLLG</sequence>
<dbReference type="EMBL" id="JAJSOF020000005">
    <property type="protein sequence ID" value="KAJ4447214.1"/>
    <property type="molecule type" value="Genomic_DNA"/>
</dbReference>
<comment type="caution">
    <text evidence="2">The sequence shown here is derived from an EMBL/GenBank/DDBJ whole genome shotgun (WGS) entry which is preliminary data.</text>
</comment>
<dbReference type="Proteomes" id="UP001148838">
    <property type="component" value="Unassembled WGS sequence"/>
</dbReference>
<evidence type="ECO:0000313" key="2">
    <source>
        <dbReference type="EMBL" id="KAJ4447214.1"/>
    </source>
</evidence>
<gene>
    <name evidence="2" type="ORF">ANN_09216</name>
</gene>
<protein>
    <submittedName>
        <fullName evidence="2">Uncharacterized protein</fullName>
    </submittedName>
</protein>
<reference evidence="2 3" key="1">
    <citation type="journal article" date="2022" name="Allergy">
        <title>Genome assembly and annotation of Periplaneta americana reveal a comprehensive cockroach allergen profile.</title>
        <authorList>
            <person name="Wang L."/>
            <person name="Xiong Q."/>
            <person name="Saelim N."/>
            <person name="Wang L."/>
            <person name="Nong W."/>
            <person name="Wan A.T."/>
            <person name="Shi M."/>
            <person name="Liu X."/>
            <person name="Cao Q."/>
            <person name="Hui J.H.L."/>
            <person name="Sookrung N."/>
            <person name="Leung T.F."/>
            <person name="Tungtrongchitr A."/>
            <person name="Tsui S.K.W."/>
        </authorList>
    </citation>
    <scope>NUCLEOTIDE SEQUENCE [LARGE SCALE GENOMIC DNA]</scope>
    <source>
        <strain evidence="2">PWHHKU_190912</strain>
    </source>
</reference>
<accession>A0ABQ8TMV3</accession>
<proteinExistence type="predicted"/>